<proteinExistence type="inferred from homology"/>
<evidence type="ECO:0000256" key="6">
    <source>
        <dbReference type="SAM" id="MobiDB-lite"/>
    </source>
</evidence>
<feature type="region of interest" description="Disordered" evidence="6">
    <location>
        <begin position="393"/>
        <end position="423"/>
    </location>
</feature>
<dbReference type="CDD" id="cd00118">
    <property type="entry name" value="LysM"/>
    <property type="match status" value="2"/>
</dbReference>
<dbReference type="PANTHER" id="PTHR34113">
    <property type="entry name" value="INACTIVE PURPLE ACID PHOSPHATASE-LIKE PROTEIN"/>
    <property type="match status" value="1"/>
</dbReference>
<dbReference type="InterPro" id="IPR036779">
    <property type="entry name" value="LysM_dom_sf"/>
</dbReference>
<feature type="compositionally biased region" description="Basic and acidic residues" evidence="6">
    <location>
        <begin position="111"/>
        <end position="127"/>
    </location>
</feature>
<feature type="domain" description="LysM" evidence="7">
    <location>
        <begin position="587"/>
        <end position="635"/>
    </location>
</feature>
<evidence type="ECO:0000256" key="3">
    <source>
        <dbReference type="ARBA" id="ARBA00022640"/>
    </source>
</evidence>
<keyword evidence="10" id="KW-1185">Reference proteome</keyword>
<dbReference type="Pfam" id="PF01476">
    <property type="entry name" value="LysM"/>
    <property type="match status" value="2"/>
</dbReference>
<gene>
    <name evidence="8" type="ORF">GSMUA_128590.1</name>
</gene>
<evidence type="ECO:0000259" key="7">
    <source>
        <dbReference type="PROSITE" id="PS51782"/>
    </source>
</evidence>
<dbReference type="Proteomes" id="UP000012960">
    <property type="component" value="Unplaced"/>
</dbReference>
<feature type="domain" description="LysM" evidence="7">
    <location>
        <begin position="652"/>
        <end position="696"/>
    </location>
</feature>
<name>A0A804ISN8_MUSAM</name>
<dbReference type="Gene3D" id="3.10.350.10">
    <property type="entry name" value="LysM domain"/>
    <property type="match status" value="2"/>
</dbReference>
<evidence type="ECO:0000313" key="8">
    <source>
        <dbReference type="EMBL" id="CAG1843064.1"/>
    </source>
</evidence>
<dbReference type="SMART" id="SM00257">
    <property type="entry name" value="LysM"/>
    <property type="match status" value="2"/>
</dbReference>
<dbReference type="Gramene" id="Ma04_t22540.1">
    <property type="protein sequence ID" value="Ma04_p22540.1"/>
    <property type="gene ID" value="Ma04_g22540"/>
</dbReference>
<evidence type="ECO:0000256" key="4">
    <source>
        <dbReference type="ARBA" id="ARBA00022946"/>
    </source>
</evidence>
<dbReference type="InterPro" id="IPR018392">
    <property type="entry name" value="LysM"/>
</dbReference>
<dbReference type="InterPro" id="IPR052495">
    <property type="entry name" value="Alpha-glucan_binding_chloro"/>
</dbReference>
<organism evidence="9 10">
    <name type="scientific">Musa acuminata subsp. malaccensis</name>
    <name type="common">Wild banana</name>
    <name type="synonym">Musa malaccensis</name>
    <dbReference type="NCBI Taxonomy" id="214687"/>
    <lineage>
        <taxon>Eukaryota</taxon>
        <taxon>Viridiplantae</taxon>
        <taxon>Streptophyta</taxon>
        <taxon>Embryophyta</taxon>
        <taxon>Tracheophyta</taxon>
        <taxon>Spermatophyta</taxon>
        <taxon>Magnoliopsida</taxon>
        <taxon>Liliopsida</taxon>
        <taxon>Zingiberales</taxon>
        <taxon>Musaceae</taxon>
        <taxon>Musa</taxon>
    </lineage>
</organism>
<keyword evidence="2" id="KW-0150">Chloroplast</keyword>
<evidence type="ECO:0000313" key="10">
    <source>
        <dbReference type="Proteomes" id="UP000012960"/>
    </source>
</evidence>
<dbReference type="InParanoid" id="A0A804ISN8"/>
<keyword evidence="3" id="KW-0934">Plastid</keyword>
<reference evidence="8" key="1">
    <citation type="submission" date="2021-03" db="EMBL/GenBank/DDBJ databases">
        <authorList>
            <consortium name="Genoscope - CEA"/>
            <person name="William W."/>
        </authorList>
    </citation>
    <scope>NUCLEOTIDE SEQUENCE</scope>
    <source>
        <strain evidence="8">Doubled-haploid Pahang</strain>
    </source>
</reference>
<dbReference type="GO" id="GO:0009570">
    <property type="term" value="C:chloroplast stroma"/>
    <property type="evidence" value="ECO:0007669"/>
    <property type="project" value="UniProtKB-SubCell"/>
</dbReference>
<keyword evidence="4" id="KW-0809">Transit peptide</keyword>
<accession>A0A804ISN8</accession>
<dbReference type="GO" id="GO:0005982">
    <property type="term" value="P:starch metabolic process"/>
    <property type="evidence" value="ECO:0000318"/>
    <property type="project" value="GO_Central"/>
</dbReference>
<sequence length="840" mass="92356">MAASSRGLAAPPFDLGVRRVRSPPPLTAPPRRRTRAWGRGVGRAGVRCCCPAEKAGEWWLEPKKQGGGGGGARRTRAEALPSLPFPSPRSKRLFKQQDFSSRCSPRGPAPESRDTPPKRDTGIASEKEWGINILDEKVSESGTNEDGSTWYRESGEELGDNGYRCRWAKMGGQSHDGSSEWKETWWEKSDWTGYKELGAEKSGRNAEGDSWWETWKEVLYQDEWSNLARIERSAQKQAKSGTENAGWYEKWWEKYDAKGWTEKGAHKYGRLNEQSWWEKWGEHYDGRGFVLKWTDKWAETQLGTRWGDKWEEKFFAGIGSRQGETWHVSPAGERWSRTWGEEHFGNGKVHKYGKSTTGESWDIVVDEETYYEGEPHYGWAEVVGDSTQLLSIQPQERPPGVYPNLDFGASERQKDDPPDEPLQQNHRFALISHYDSSQVNTSTGRFTVNYRLLLPNLQIREREEREREQWSHWISCSGSREKMRTAPAPLVLLLLVHGLASAASAAFTCNATGVAATCRSLVGFNPAQNTTYSAIASLFQVSNASLFGSNGLSLTTPADGAVAAGSTVRVPIPCRCANGTGWSDRTPVYTVQDGDVGLYNITVARFSNLTTYQDIGKANQLPDVNKIQVGQKLWIPLPCSCDEVDGAEVVHLAHVVAPGSSVEGIAMEFGTNASTLLRLNGMSDPKALMAYQVLDVPLHACSSSITNNSLDYGLRLANGSYATTANGCITCSCTATTYRLDCHQSVGQSKCPAAATCPGKLFIGNTSTSGCEVQTCSYTGYTNTSTPTGINISSTITTDRTNCGSDGGSPPGSDGGLGLRGFKWSAALVFLHMIWLSSLQ</sequence>
<dbReference type="OMA" id="TANGCIT"/>
<evidence type="ECO:0000256" key="2">
    <source>
        <dbReference type="ARBA" id="ARBA00022528"/>
    </source>
</evidence>
<dbReference type="EnsemblPlants" id="Ma04_t22540.1">
    <property type="protein sequence ID" value="Ma04_p22540.1"/>
    <property type="gene ID" value="Ma04_g22540"/>
</dbReference>
<evidence type="ECO:0000256" key="1">
    <source>
        <dbReference type="ARBA" id="ARBA00004470"/>
    </source>
</evidence>
<feature type="region of interest" description="Disordered" evidence="6">
    <location>
        <begin position="1"/>
        <end position="39"/>
    </location>
</feature>
<comment type="subcellular location">
    <subcellularLocation>
        <location evidence="1">Plastid</location>
        <location evidence="1">Chloroplast stroma</location>
    </subcellularLocation>
</comment>
<evidence type="ECO:0000256" key="5">
    <source>
        <dbReference type="ARBA" id="ARBA00038237"/>
    </source>
</evidence>
<dbReference type="PANTHER" id="PTHR34113:SF3">
    <property type="entry name" value="PROTEIN EARLY STARVATION 1, CHLOROPLASTIC"/>
    <property type="match status" value="1"/>
</dbReference>
<feature type="region of interest" description="Disordered" evidence="6">
    <location>
        <begin position="59"/>
        <end position="127"/>
    </location>
</feature>
<evidence type="ECO:0000313" key="9">
    <source>
        <dbReference type="EnsemblPlants" id="Ma04_p22540.1"/>
    </source>
</evidence>
<dbReference type="GO" id="GO:2000904">
    <property type="term" value="P:regulation of starch metabolic process"/>
    <property type="evidence" value="ECO:0000318"/>
    <property type="project" value="GO_Central"/>
</dbReference>
<comment type="similarity">
    <text evidence="5">Belongs to the ESV1 family.</text>
</comment>
<dbReference type="AlphaFoldDB" id="A0A804ISN8"/>
<reference evidence="9" key="2">
    <citation type="submission" date="2021-05" db="UniProtKB">
        <authorList>
            <consortium name="EnsemblPlants"/>
        </authorList>
    </citation>
    <scope>IDENTIFICATION</scope>
    <source>
        <strain evidence="9">subsp. malaccensis</strain>
    </source>
</reference>
<dbReference type="SUPFAM" id="SSF54106">
    <property type="entry name" value="LysM domain"/>
    <property type="match status" value="1"/>
</dbReference>
<dbReference type="EMBL" id="HG996469">
    <property type="protein sequence ID" value="CAG1843064.1"/>
    <property type="molecule type" value="Genomic_DNA"/>
</dbReference>
<dbReference type="PROSITE" id="PS51782">
    <property type="entry name" value="LYSM"/>
    <property type="match status" value="2"/>
</dbReference>
<protein>
    <submittedName>
        <fullName evidence="8">(wild Malaysian banana) hypothetical protein</fullName>
    </submittedName>
</protein>